<organism evidence="3 4">
    <name type="scientific">Elaeis guineensis var. tenera</name>
    <name type="common">Oil palm</name>
    <dbReference type="NCBI Taxonomy" id="51953"/>
    <lineage>
        <taxon>Eukaryota</taxon>
        <taxon>Viridiplantae</taxon>
        <taxon>Streptophyta</taxon>
        <taxon>Embryophyta</taxon>
        <taxon>Tracheophyta</taxon>
        <taxon>Spermatophyta</taxon>
        <taxon>Magnoliopsida</taxon>
        <taxon>Liliopsida</taxon>
        <taxon>Arecaceae</taxon>
        <taxon>Arecoideae</taxon>
        <taxon>Cocoseae</taxon>
        <taxon>Elaeidinae</taxon>
        <taxon>Elaeis</taxon>
    </lineage>
</organism>
<dbReference type="PANTHER" id="PTHR33122:SF33">
    <property type="entry name" value="BIFUNCTIONAL INHIBITOR_LIPID-TRANSFER PROTEIN_SEED STORAGE 2S ALBUMIN SUPERFAMILY PROTEIN"/>
    <property type="match status" value="1"/>
</dbReference>
<feature type="domain" description="Bifunctional inhibitor/plant lipid transfer protein/seed storage helical" evidence="2">
    <location>
        <begin position="34"/>
        <end position="107"/>
    </location>
</feature>
<proteinExistence type="predicted"/>
<keyword evidence="3" id="KW-1185">Reference proteome</keyword>
<dbReference type="SUPFAM" id="SSF47699">
    <property type="entry name" value="Bifunctional inhibitor/lipid-transfer protein/seed storage 2S albumin"/>
    <property type="match status" value="1"/>
</dbReference>
<dbReference type="GO" id="GO:0009627">
    <property type="term" value="P:systemic acquired resistance"/>
    <property type="evidence" value="ECO:0007669"/>
    <property type="project" value="InterPro"/>
</dbReference>
<dbReference type="OrthoDB" id="772427at2759"/>
<evidence type="ECO:0000313" key="3">
    <source>
        <dbReference type="Proteomes" id="UP000504607"/>
    </source>
</evidence>
<dbReference type="SMART" id="SM00499">
    <property type="entry name" value="AAI"/>
    <property type="match status" value="1"/>
</dbReference>
<evidence type="ECO:0000259" key="2">
    <source>
        <dbReference type="SMART" id="SM00499"/>
    </source>
</evidence>
<dbReference type="PANTHER" id="PTHR33122">
    <property type="entry name" value="LIPID BINDING PROTEIN-RELATED"/>
    <property type="match status" value="1"/>
</dbReference>
<dbReference type="InParanoid" id="A0A6I9RLI5"/>
<keyword evidence="1" id="KW-0732">Signal</keyword>
<dbReference type="RefSeq" id="XP_010928847.1">
    <property type="nucleotide sequence ID" value="XM_010930545.1"/>
</dbReference>
<dbReference type="InterPro" id="IPR036312">
    <property type="entry name" value="Bifun_inhib/LTP/seed_sf"/>
</dbReference>
<dbReference type="InterPro" id="IPR039265">
    <property type="entry name" value="DIR1-like"/>
</dbReference>
<dbReference type="InterPro" id="IPR016140">
    <property type="entry name" value="Bifunc_inhib/LTP/seed_store"/>
</dbReference>
<name>A0A6I9RLI5_ELAGV</name>
<feature type="chain" id="PRO_5026737096" evidence="1">
    <location>
        <begin position="32"/>
        <end position="111"/>
    </location>
</feature>
<feature type="signal peptide" evidence="1">
    <location>
        <begin position="1"/>
        <end position="31"/>
    </location>
</feature>
<evidence type="ECO:0000313" key="4">
    <source>
        <dbReference type="RefSeq" id="XP_010928847.1"/>
    </source>
</evidence>
<dbReference type="Gene3D" id="1.10.110.10">
    <property type="entry name" value="Plant lipid-transfer and hydrophobic proteins"/>
    <property type="match status" value="1"/>
</dbReference>
<dbReference type="AlphaFoldDB" id="A0A6I9RLI5"/>
<protein>
    <submittedName>
        <fullName evidence="4">Protein LIM1</fullName>
    </submittedName>
</protein>
<reference evidence="4" key="1">
    <citation type="submission" date="2025-08" db="UniProtKB">
        <authorList>
            <consortium name="RefSeq"/>
        </authorList>
    </citation>
    <scope>IDENTIFICATION</scope>
</reference>
<sequence length="111" mass="11698">MKSDAATKITMAKVWLVMLVLSVGLLGAAAGQECPRTFFSALLQLMPCRLAVATFNPAPPSEACCNAIKTLGQPCLCALVNGPPVTGVDRNMAMQLPVKCTVNFEPCNSEV</sequence>
<dbReference type="Pfam" id="PF14368">
    <property type="entry name" value="LTP_2"/>
    <property type="match status" value="1"/>
</dbReference>
<dbReference type="GO" id="GO:0005504">
    <property type="term" value="F:fatty acid binding"/>
    <property type="evidence" value="ECO:0007669"/>
    <property type="project" value="InterPro"/>
</dbReference>
<gene>
    <name evidence="4" type="primary">LOC105050496</name>
</gene>
<evidence type="ECO:0000256" key="1">
    <source>
        <dbReference type="SAM" id="SignalP"/>
    </source>
</evidence>
<dbReference type="Proteomes" id="UP000504607">
    <property type="component" value="Chromosome 8"/>
</dbReference>
<accession>A0A6I9RLI5</accession>